<accession>A0A3M7QTQ5</accession>
<reference evidence="1 2" key="1">
    <citation type="journal article" date="2018" name="Sci. Rep.">
        <title>Genomic signatures of local adaptation to the degree of environmental predictability in rotifers.</title>
        <authorList>
            <person name="Franch-Gras L."/>
            <person name="Hahn C."/>
            <person name="Garcia-Roger E.M."/>
            <person name="Carmona M.J."/>
            <person name="Serra M."/>
            <person name="Gomez A."/>
        </authorList>
    </citation>
    <scope>NUCLEOTIDE SEQUENCE [LARGE SCALE GENOMIC DNA]</scope>
    <source>
        <strain evidence="1">HYR1</strain>
    </source>
</reference>
<name>A0A3M7QTQ5_BRAPC</name>
<comment type="caution">
    <text evidence="1">The sequence shown here is derived from an EMBL/GenBank/DDBJ whole genome shotgun (WGS) entry which is preliminary data.</text>
</comment>
<dbReference type="EMBL" id="REGN01005117">
    <property type="protein sequence ID" value="RNA14750.1"/>
    <property type="molecule type" value="Genomic_DNA"/>
</dbReference>
<organism evidence="1 2">
    <name type="scientific">Brachionus plicatilis</name>
    <name type="common">Marine rotifer</name>
    <name type="synonym">Brachionus muelleri</name>
    <dbReference type="NCBI Taxonomy" id="10195"/>
    <lineage>
        <taxon>Eukaryota</taxon>
        <taxon>Metazoa</taxon>
        <taxon>Spiralia</taxon>
        <taxon>Gnathifera</taxon>
        <taxon>Rotifera</taxon>
        <taxon>Eurotatoria</taxon>
        <taxon>Monogononta</taxon>
        <taxon>Pseudotrocha</taxon>
        <taxon>Ploima</taxon>
        <taxon>Brachionidae</taxon>
        <taxon>Brachionus</taxon>
    </lineage>
</organism>
<keyword evidence="2" id="KW-1185">Reference proteome</keyword>
<dbReference type="AlphaFoldDB" id="A0A3M7QTQ5"/>
<dbReference type="Proteomes" id="UP000276133">
    <property type="component" value="Unassembled WGS sequence"/>
</dbReference>
<sequence>MILKNCGILLKSCVTDFNGPNFNSSIGMVSVKAKFDAINLDNINNDRNRIGDRGNYMQFLSSSPLRNDSVVPFSIQ</sequence>
<proteinExistence type="predicted"/>
<evidence type="ECO:0000313" key="2">
    <source>
        <dbReference type="Proteomes" id="UP000276133"/>
    </source>
</evidence>
<gene>
    <name evidence="1" type="ORF">BpHYR1_045275</name>
</gene>
<evidence type="ECO:0000313" key="1">
    <source>
        <dbReference type="EMBL" id="RNA14750.1"/>
    </source>
</evidence>
<protein>
    <submittedName>
        <fullName evidence="1">Uncharacterized protein</fullName>
    </submittedName>
</protein>